<sequence>MIKRWFADRSIFLKLILILLSVTFLVNFVVIGFFQRFSVGPRAAFGQFIRGCTQYAVASLGNPPVLERARLMGEDLGISFRYEATKGSFTTDPALASSNEIHLSAGQPVMRWRAENSPFASEMRFGHVGRRPYMILSRPDGLVLVAPNFTFEHEEAWVRLLFLACFLSAIFFITYIGLRRIFRPLHLLSAGVKQVASGNLDVQIQVNSHDELGHLSQAFNQMTSEVKKNLHSKEQLLYNVSHELRSPLTRIKLSLEFLPPSKRRDEIGEEVDQMEAMIDELLESARLESAYGVLAKQRVELGLLLSDLAHKETHPVQIKQTEPIFIQADPRRLERLLSNLIGNAVKHSPQEVPVEVSLSQSGLEVKISIEDQGPGIPEEDRPFLFEPFYRVDKSRNQRTGGYGLGLSLAQQIAEAHGGQITIEEKPTPGSRFVLRLPV</sequence>
<feature type="domain" description="HAMP" evidence="12">
    <location>
        <begin position="179"/>
        <end position="231"/>
    </location>
</feature>
<evidence type="ECO:0000259" key="11">
    <source>
        <dbReference type="PROSITE" id="PS50109"/>
    </source>
</evidence>
<keyword evidence="7" id="KW-0547">Nucleotide-binding</keyword>
<dbReference type="PANTHER" id="PTHR44936">
    <property type="entry name" value="SENSOR PROTEIN CREC"/>
    <property type="match status" value="1"/>
</dbReference>
<dbReference type="EMBL" id="MFNE01000043">
    <property type="protein sequence ID" value="OGG94039.1"/>
    <property type="molecule type" value="Genomic_DNA"/>
</dbReference>
<comment type="subcellular location">
    <subcellularLocation>
        <location evidence="2">Cell membrane</location>
        <topology evidence="2">Multi-pass membrane protein</topology>
    </subcellularLocation>
</comment>
<evidence type="ECO:0000256" key="2">
    <source>
        <dbReference type="ARBA" id="ARBA00004651"/>
    </source>
</evidence>
<evidence type="ECO:0000256" key="9">
    <source>
        <dbReference type="ARBA" id="ARBA00022840"/>
    </source>
</evidence>
<dbReference type="Gene3D" id="1.10.8.500">
    <property type="entry name" value="HAMP domain in histidine kinase"/>
    <property type="match status" value="1"/>
</dbReference>
<dbReference type="GO" id="GO:0005524">
    <property type="term" value="F:ATP binding"/>
    <property type="evidence" value="ECO:0007669"/>
    <property type="project" value="UniProtKB-KW"/>
</dbReference>
<comment type="catalytic activity">
    <reaction evidence="1">
        <text>ATP + protein L-histidine = ADP + protein N-phospho-L-histidine.</text>
        <dbReference type="EC" id="2.7.13.3"/>
    </reaction>
</comment>
<keyword evidence="10" id="KW-0812">Transmembrane</keyword>
<dbReference type="AlphaFoldDB" id="A0A1F6G7F9"/>
<keyword evidence="4" id="KW-1003">Cell membrane</keyword>
<keyword evidence="9" id="KW-0067">ATP-binding</keyword>
<keyword evidence="5" id="KW-0597">Phosphoprotein</keyword>
<dbReference type="InterPro" id="IPR036890">
    <property type="entry name" value="HATPase_C_sf"/>
</dbReference>
<dbReference type="InterPro" id="IPR036097">
    <property type="entry name" value="HisK_dim/P_sf"/>
</dbReference>
<dbReference type="InterPro" id="IPR004358">
    <property type="entry name" value="Sig_transdc_His_kin-like_C"/>
</dbReference>
<dbReference type="STRING" id="1817772.A2527_09300"/>
<dbReference type="CDD" id="cd06225">
    <property type="entry name" value="HAMP"/>
    <property type="match status" value="1"/>
</dbReference>
<dbReference type="GO" id="GO:0005886">
    <property type="term" value="C:plasma membrane"/>
    <property type="evidence" value="ECO:0007669"/>
    <property type="project" value="UniProtKB-SubCell"/>
</dbReference>
<dbReference type="SMART" id="SM00388">
    <property type="entry name" value="HisKA"/>
    <property type="match status" value="1"/>
</dbReference>
<dbReference type="PROSITE" id="PS50885">
    <property type="entry name" value="HAMP"/>
    <property type="match status" value="1"/>
</dbReference>
<evidence type="ECO:0000256" key="5">
    <source>
        <dbReference type="ARBA" id="ARBA00022553"/>
    </source>
</evidence>
<evidence type="ECO:0000313" key="14">
    <source>
        <dbReference type="Proteomes" id="UP000178449"/>
    </source>
</evidence>
<dbReference type="Gene3D" id="3.30.565.10">
    <property type="entry name" value="Histidine kinase-like ATPase, C-terminal domain"/>
    <property type="match status" value="1"/>
</dbReference>
<evidence type="ECO:0000256" key="4">
    <source>
        <dbReference type="ARBA" id="ARBA00022475"/>
    </source>
</evidence>
<evidence type="ECO:0000256" key="7">
    <source>
        <dbReference type="ARBA" id="ARBA00022741"/>
    </source>
</evidence>
<evidence type="ECO:0000256" key="3">
    <source>
        <dbReference type="ARBA" id="ARBA00012438"/>
    </source>
</evidence>
<accession>A0A1F6G7F9</accession>
<dbReference type="SMART" id="SM00387">
    <property type="entry name" value="HATPase_c"/>
    <property type="match status" value="1"/>
</dbReference>
<feature type="domain" description="Histidine kinase" evidence="11">
    <location>
        <begin position="239"/>
        <end position="438"/>
    </location>
</feature>
<feature type="transmembrane region" description="Helical" evidence="10">
    <location>
        <begin position="12"/>
        <end position="34"/>
    </location>
</feature>
<gene>
    <name evidence="13" type="ORF">A2527_09300</name>
</gene>
<dbReference type="SUPFAM" id="SSF158472">
    <property type="entry name" value="HAMP domain-like"/>
    <property type="match status" value="1"/>
</dbReference>
<evidence type="ECO:0000256" key="1">
    <source>
        <dbReference type="ARBA" id="ARBA00000085"/>
    </source>
</evidence>
<evidence type="ECO:0000259" key="12">
    <source>
        <dbReference type="PROSITE" id="PS50885"/>
    </source>
</evidence>
<dbReference type="EC" id="2.7.13.3" evidence="3"/>
<keyword evidence="8" id="KW-0418">Kinase</keyword>
<dbReference type="Proteomes" id="UP000178449">
    <property type="component" value="Unassembled WGS sequence"/>
</dbReference>
<name>A0A1F6G7F9_9PROT</name>
<dbReference type="SUPFAM" id="SSF55874">
    <property type="entry name" value="ATPase domain of HSP90 chaperone/DNA topoisomerase II/histidine kinase"/>
    <property type="match status" value="1"/>
</dbReference>
<keyword evidence="10" id="KW-0472">Membrane</keyword>
<dbReference type="InterPro" id="IPR003594">
    <property type="entry name" value="HATPase_dom"/>
</dbReference>
<dbReference type="PANTHER" id="PTHR44936:SF10">
    <property type="entry name" value="SENSOR PROTEIN RSTB"/>
    <property type="match status" value="1"/>
</dbReference>
<dbReference type="InterPro" id="IPR050980">
    <property type="entry name" value="2C_sensor_his_kinase"/>
</dbReference>
<feature type="transmembrane region" description="Helical" evidence="10">
    <location>
        <begin position="156"/>
        <end position="178"/>
    </location>
</feature>
<dbReference type="CDD" id="cd00082">
    <property type="entry name" value="HisKA"/>
    <property type="match status" value="1"/>
</dbReference>
<dbReference type="PROSITE" id="PS50109">
    <property type="entry name" value="HIS_KIN"/>
    <property type="match status" value="1"/>
</dbReference>
<organism evidence="13 14">
    <name type="scientific">Candidatus Lambdaproteobacteria bacterium RIFOXYD2_FULL_50_16</name>
    <dbReference type="NCBI Taxonomy" id="1817772"/>
    <lineage>
        <taxon>Bacteria</taxon>
        <taxon>Pseudomonadati</taxon>
        <taxon>Pseudomonadota</taxon>
        <taxon>Candidatus Lambdaproteobacteria</taxon>
    </lineage>
</organism>
<dbReference type="SMART" id="SM00304">
    <property type="entry name" value="HAMP"/>
    <property type="match status" value="1"/>
</dbReference>
<dbReference type="GO" id="GO:0000155">
    <property type="term" value="F:phosphorelay sensor kinase activity"/>
    <property type="evidence" value="ECO:0007669"/>
    <property type="project" value="InterPro"/>
</dbReference>
<evidence type="ECO:0000256" key="8">
    <source>
        <dbReference type="ARBA" id="ARBA00022777"/>
    </source>
</evidence>
<dbReference type="InterPro" id="IPR005467">
    <property type="entry name" value="His_kinase_dom"/>
</dbReference>
<dbReference type="Pfam" id="PF00512">
    <property type="entry name" value="HisKA"/>
    <property type="match status" value="1"/>
</dbReference>
<evidence type="ECO:0000256" key="6">
    <source>
        <dbReference type="ARBA" id="ARBA00022679"/>
    </source>
</evidence>
<dbReference type="CDD" id="cd00075">
    <property type="entry name" value="HATPase"/>
    <property type="match status" value="1"/>
</dbReference>
<proteinExistence type="predicted"/>
<dbReference type="PRINTS" id="PR00344">
    <property type="entry name" value="BCTRLSENSOR"/>
</dbReference>
<dbReference type="Pfam" id="PF02518">
    <property type="entry name" value="HATPase_c"/>
    <property type="match status" value="1"/>
</dbReference>
<keyword evidence="10" id="KW-1133">Transmembrane helix</keyword>
<keyword evidence="6" id="KW-0808">Transferase</keyword>
<evidence type="ECO:0000256" key="10">
    <source>
        <dbReference type="SAM" id="Phobius"/>
    </source>
</evidence>
<dbReference type="FunFam" id="3.30.565.10:FF:000006">
    <property type="entry name" value="Sensor histidine kinase WalK"/>
    <property type="match status" value="1"/>
</dbReference>
<evidence type="ECO:0000313" key="13">
    <source>
        <dbReference type="EMBL" id="OGG94039.1"/>
    </source>
</evidence>
<protein>
    <recommendedName>
        <fullName evidence="3">histidine kinase</fullName>
        <ecNumber evidence="3">2.7.13.3</ecNumber>
    </recommendedName>
</protein>
<dbReference type="InterPro" id="IPR003660">
    <property type="entry name" value="HAMP_dom"/>
</dbReference>
<dbReference type="Gene3D" id="1.10.287.130">
    <property type="match status" value="1"/>
</dbReference>
<dbReference type="Pfam" id="PF00672">
    <property type="entry name" value="HAMP"/>
    <property type="match status" value="1"/>
</dbReference>
<dbReference type="SUPFAM" id="SSF47384">
    <property type="entry name" value="Homodimeric domain of signal transducing histidine kinase"/>
    <property type="match status" value="1"/>
</dbReference>
<comment type="caution">
    <text evidence="13">The sequence shown here is derived from an EMBL/GenBank/DDBJ whole genome shotgun (WGS) entry which is preliminary data.</text>
</comment>
<dbReference type="InterPro" id="IPR003661">
    <property type="entry name" value="HisK_dim/P_dom"/>
</dbReference>
<reference evidence="13 14" key="1">
    <citation type="journal article" date="2016" name="Nat. Commun.">
        <title>Thousands of microbial genomes shed light on interconnected biogeochemical processes in an aquifer system.</title>
        <authorList>
            <person name="Anantharaman K."/>
            <person name="Brown C.T."/>
            <person name="Hug L.A."/>
            <person name="Sharon I."/>
            <person name="Castelle C.J."/>
            <person name="Probst A.J."/>
            <person name="Thomas B.C."/>
            <person name="Singh A."/>
            <person name="Wilkins M.J."/>
            <person name="Karaoz U."/>
            <person name="Brodie E.L."/>
            <person name="Williams K.H."/>
            <person name="Hubbard S.S."/>
            <person name="Banfield J.F."/>
        </authorList>
    </citation>
    <scope>NUCLEOTIDE SEQUENCE [LARGE SCALE GENOMIC DNA]</scope>
</reference>